<proteinExistence type="predicted"/>
<dbReference type="EMBL" id="FODT01000003">
    <property type="protein sequence ID" value="SEO53967.1"/>
    <property type="molecule type" value="Genomic_DNA"/>
</dbReference>
<organism evidence="1 2">
    <name type="scientific">Rhodopseudomonas pseudopalustris</name>
    <dbReference type="NCBI Taxonomy" id="1513892"/>
    <lineage>
        <taxon>Bacteria</taxon>
        <taxon>Pseudomonadati</taxon>
        <taxon>Pseudomonadota</taxon>
        <taxon>Alphaproteobacteria</taxon>
        <taxon>Hyphomicrobiales</taxon>
        <taxon>Nitrobacteraceae</taxon>
        <taxon>Rhodopseudomonas</taxon>
    </lineage>
</organism>
<name>A0A1H8QJ72_9BRAD</name>
<evidence type="ECO:0000313" key="1">
    <source>
        <dbReference type="EMBL" id="SEO53967.1"/>
    </source>
</evidence>
<sequence>MRGLLRILACGATAMLAGCVTDAGSIRSGSWMIDQKPDRITGTPVAGAVTRTWGATNSNNPAIRNALLQLTCFENRPIAKIALDFKIGSDRNTSLGYRFDDKPGRDSVESRVLLGYQVIVIEDAAALQQFVDDLRGSNRLFVRFRSLNAGNSAVEFKVDGSETAIEAAYAACPLSPATSRRTT</sequence>
<keyword evidence="2" id="KW-1185">Reference proteome</keyword>
<gene>
    <name evidence="1" type="ORF">SAMN05444123_103231</name>
</gene>
<reference evidence="2" key="1">
    <citation type="submission" date="2016-10" db="EMBL/GenBank/DDBJ databases">
        <authorList>
            <person name="Varghese N."/>
            <person name="Submissions S."/>
        </authorList>
    </citation>
    <scope>NUCLEOTIDE SEQUENCE [LARGE SCALE GENOMIC DNA]</scope>
    <source>
        <strain evidence="2">DSM 123</strain>
    </source>
</reference>
<protein>
    <submittedName>
        <fullName evidence="1">Uncharacterized protein</fullName>
    </submittedName>
</protein>
<evidence type="ECO:0000313" key="2">
    <source>
        <dbReference type="Proteomes" id="UP000199615"/>
    </source>
</evidence>
<dbReference type="PROSITE" id="PS51257">
    <property type="entry name" value="PROKAR_LIPOPROTEIN"/>
    <property type="match status" value="1"/>
</dbReference>
<dbReference type="AlphaFoldDB" id="A0A1H8QJ72"/>
<dbReference type="Proteomes" id="UP000199615">
    <property type="component" value="Unassembled WGS sequence"/>
</dbReference>
<accession>A0A1H8QJ72</accession>